<evidence type="ECO:0000256" key="9">
    <source>
        <dbReference type="ARBA" id="ARBA00023136"/>
    </source>
</evidence>
<comment type="subcellular location">
    <subcellularLocation>
        <location evidence="11">Cell inner membrane</location>
        <topology evidence="11">Single-pass membrane protein</topology>
    </subcellularLocation>
</comment>
<dbReference type="GO" id="GO:0009274">
    <property type="term" value="C:peptidoglycan-based cell wall"/>
    <property type="evidence" value="ECO:0007669"/>
    <property type="project" value="InterPro"/>
</dbReference>
<evidence type="ECO:0000256" key="8">
    <source>
        <dbReference type="ARBA" id="ARBA00022989"/>
    </source>
</evidence>
<evidence type="ECO:0000256" key="5">
    <source>
        <dbReference type="ARBA" id="ARBA00022692"/>
    </source>
</evidence>
<dbReference type="GO" id="GO:0008360">
    <property type="term" value="P:regulation of cell shape"/>
    <property type="evidence" value="ECO:0007669"/>
    <property type="project" value="UniProtKB-KW"/>
</dbReference>
<dbReference type="NCBIfam" id="TIGR02070">
    <property type="entry name" value="mono_pep_trsgly"/>
    <property type="match status" value="1"/>
</dbReference>
<evidence type="ECO:0000313" key="13">
    <source>
        <dbReference type="EMBL" id="SFD64984.1"/>
    </source>
</evidence>
<keyword evidence="1 11" id="KW-1003">Cell membrane</keyword>
<reference evidence="14" key="1">
    <citation type="submission" date="2016-10" db="EMBL/GenBank/DDBJ databases">
        <authorList>
            <person name="Varghese N."/>
            <person name="Submissions S."/>
        </authorList>
    </citation>
    <scope>NUCLEOTIDE SEQUENCE [LARGE SCALE GENOMIC DNA]</scope>
    <source>
        <strain evidence="14">CGMCC 1.12041</strain>
    </source>
</reference>
<evidence type="ECO:0000313" key="14">
    <source>
        <dbReference type="Proteomes" id="UP000198639"/>
    </source>
</evidence>
<dbReference type="AlphaFoldDB" id="A0A1I1U2Q0"/>
<dbReference type="Proteomes" id="UP000198639">
    <property type="component" value="Unassembled WGS sequence"/>
</dbReference>
<evidence type="ECO:0000256" key="6">
    <source>
        <dbReference type="ARBA" id="ARBA00022960"/>
    </source>
</evidence>
<dbReference type="STRING" id="1164594.SAMN05216204_13152"/>
<dbReference type="InterPro" id="IPR001264">
    <property type="entry name" value="Glyco_trans_51"/>
</dbReference>
<feature type="transmembrane region" description="Helical" evidence="11">
    <location>
        <begin position="27"/>
        <end position="52"/>
    </location>
</feature>
<dbReference type="UniPathway" id="UPA00219"/>
<keyword evidence="14" id="KW-1185">Reference proteome</keyword>
<evidence type="ECO:0000256" key="2">
    <source>
        <dbReference type="ARBA" id="ARBA00022519"/>
    </source>
</evidence>
<organism evidence="13 14">
    <name type="scientific">Massilia yuzhufengensis</name>
    <dbReference type="NCBI Taxonomy" id="1164594"/>
    <lineage>
        <taxon>Bacteria</taxon>
        <taxon>Pseudomonadati</taxon>
        <taxon>Pseudomonadota</taxon>
        <taxon>Betaproteobacteria</taxon>
        <taxon>Burkholderiales</taxon>
        <taxon>Oxalobacteraceae</taxon>
        <taxon>Telluria group</taxon>
        <taxon>Massilia</taxon>
    </lineage>
</organism>
<keyword evidence="4 11" id="KW-0808">Transferase</keyword>
<dbReference type="EC" id="2.4.99.28" evidence="11"/>
<protein>
    <recommendedName>
        <fullName evidence="11">Biosynthetic peptidoglycan transglycosylase</fullName>
        <ecNumber evidence="11">2.4.99.28</ecNumber>
    </recommendedName>
    <alternativeName>
        <fullName evidence="11">Glycan polymerase</fullName>
    </alternativeName>
    <alternativeName>
        <fullName evidence="11">Peptidoglycan glycosyltransferase MtgA</fullName>
        <shortName evidence="11">PGT</shortName>
    </alternativeName>
</protein>
<keyword evidence="10 11" id="KW-0961">Cell wall biogenesis/degradation</keyword>
<dbReference type="HAMAP" id="MF_00766">
    <property type="entry name" value="PGT_MtgA"/>
    <property type="match status" value="1"/>
</dbReference>
<keyword evidence="7 11" id="KW-0573">Peptidoglycan synthesis</keyword>
<dbReference type="PANTHER" id="PTHR30400">
    <property type="entry name" value="MONOFUNCTIONAL BIOSYNTHETIC PEPTIDOGLYCAN TRANSGLYCOSYLASE"/>
    <property type="match status" value="1"/>
</dbReference>
<comment type="function">
    <text evidence="11">Peptidoglycan polymerase that catalyzes glycan chain elongation from lipid-linked precursors.</text>
</comment>
<dbReference type="EMBL" id="FOLD01000031">
    <property type="protein sequence ID" value="SFD64984.1"/>
    <property type="molecule type" value="Genomic_DNA"/>
</dbReference>
<gene>
    <name evidence="11" type="primary">mtgA</name>
    <name evidence="13" type="ORF">SAMN05216204_13152</name>
</gene>
<accession>A0A1I1U2Q0</accession>
<evidence type="ECO:0000256" key="10">
    <source>
        <dbReference type="ARBA" id="ARBA00023316"/>
    </source>
</evidence>
<dbReference type="GO" id="GO:0071555">
    <property type="term" value="P:cell wall organization"/>
    <property type="evidence" value="ECO:0007669"/>
    <property type="project" value="UniProtKB-KW"/>
</dbReference>
<comment type="catalytic activity">
    <reaction evidence="11">
        <text>[GlcNAc-(1-&gt;4)-Mur2Ac(oyl-L-Ala-gamma-D-Glu-L-Lys-D-Ala-D-Ala)](n)-di-trans,octa-cis-undecaprenyl diphosphate + beta-D-GlcNAc-(1-&gt;4)-Mur2Ac(oyl-L-Ala-gamma-D-Glu-L-Lys-D-Ala-D-Ala)-di-trans,octa-cis-undecaprenyl diphosphate = [GlcNAc-(1-&gt;4)-Mur2Ac(oyl-L-Ala-gamma-D-Glu-L-Lys-D-Ala-D-Ala)](n+1)-di-trans,octa-cis-undecaprenyl diphosphate + di-trans,octa-cis-undecaprenyl diphosphate + H(+)</text>
        <dbReference type="Rhea" id="RHEA:23708"/>
        <dbReference type="Rhea" id="RHEA-COMP:9602"/>
        <dbReference type="Rhea" id="RHEA-COMP:9603"/>
        <dbReference type="ChEBI" id="CHEBI:15378"/>
        <dbReference type="ChEBI" id="CHEBI:58405"/>
        <dbReference type="ChEBI" id="CHEBI:60033"/>
        <dbReference type="ChEBI" id="CHEBI:78435"/>
        <dbReference type="EC" id="2.4.99.28"/>
    </reaction>
</comment>
<dbReference type="GO" id="GO:0005886">
    <property type="term" value="C:plasma membrane"/>
    <property type="evidence" value="ECO:0007669"/>
    <property type="project" value="UniProtKB-SubCell"/>
</dbReference>
<evidence type="ECO:0000256" key="1">
    <source>
        <dbReference type="ARBA" id="ARBA00022475"/>
    </source>
</evidence>
<dbReference type="InterPro" id="IPR011812">
    <property type="entry name" value="Pep_trsgly"/>
</dbReference>
<dbReference type="InterPro" id="IPR036950">
    <property type="entry name" value="PBP_transglycosylase"/>
</dbReference>
<keyword evidence="3 11" id="KW-0328">Glycosyltransferase</keyword>
<evidence type="ECO:0000256" key="11">
    <source>
        <dbReference type="HAMAP-Rule" id="MF_00766"/>
    </source>
</evidence>
<dbReference type="SUPFAM" id="SSF53955">
    <property type="entry name" value="Lysozyme-like"/>
    <property type="match status" value="1"/>
</dbReference>
<dbReference type="GO" id="GO:0008955">
    <property type="term" value="F:peptidoglycan glycosyltransferase activity"/>
    <property type="evidence" value="ECO:0007669"/>
    <property type="project" value="UniProtKB-UniRule"/>
</dbReference>
<dbReference type="Gene3D" id="1.10.3810.10">
    <property type="entry name" value="Biosynthetic peptidoglycan transglycosylase-like"/>
    <property type="match status" value="1"/>
</dbReference>
<comment type="pathway">
    <text evidence="11">Cell wall biogenesis; peptidoglycan biosynthesis.</text>
</comment>
<evidence type="ECO:0000256" key="4">
    <source>
        <dbReference type="ARBA" id="ARBA00022679"/>
    </source>
</evidence>
<dbReference type="GO" id="GO:0009252">
    <property type="term" value="P:peptidoglycan biosynthetic process"/>
    <property type="evidence" value="ECO:0007669"/>
    <property type="project" value="UniProtKB-UniRule"/>
</dbReference>
<keyword evidence="2 11" id="KW-0997">Cell inner membrane</keyword>
<keyword evidence="9 11" id="KW-0472">Membrane</keyword>
<comment type="similarity">
    <text evidence="11">Belongs to the glycosyltransferase 51 family.</text>
</comment>
<evidence type="ECO:0000256" key="3">
    <source>
        <dbReference type="ARBA" id="ARBA00022676"/>
    </source>
</evidence>
<name>A0A1I1U2Q0_9BURK</name>
<dbReference type="GO" id="GO:0016763">
    <property type="term" value="F:pentosyltransferase activity"/>
    <property type="evidence" value="ECO:0007669"/>
    <property type="project" value="InterPro"/>
</dbReference>
<keyword evidence="6 11" id="KW-0133">Cell shape</keyword>
<keyword evidence="8 11" id="KW-1133">Transmembrane helix</keyword>
<proteinExistence type="inferred from homology"/>
<dbReference type="InterPro" id="IPR023346">
    <property type="entry name" value="Lysozyme-like_dom_sf"/>
</dbReference>
<evidence type="ECO:0000259" key="12">
    <source>
        <dbReference type="Pfam" id="PF00912"/>
    </source>
</evidence>
<feature type="domain" description="Glycosyl transferase family 51" evidence="12">
    <location>
        <begin position="75"/>
        <end position="242"/>
    </location>
</feature>
<evidence type="ECO:0000256" key="7">
    <source>
        <dbReference type="ARBA" id="ARBA00022984"/>
    </source>
</evidence>
<dbReference type="Pfam" id="PF00912">
    <property type="entry name" value="Transgly"/>
    <property type="match status" value="1"/>
</dbReference>
<keyword evidence="5 11" id="KW-0812">Transmembrane</keyword>
<sequence>MSTTTATMGSTRKATKPGKAPRRWFKWIILGPILLVLLVQLYFFLMVCWYAYVDPSSTSFMRQQLSELRETNPDAKLKHQWVPYEAISVNLKRAVVASEDSRFAAHGGVDWEALEAAYERNNRRSKVVGGGSTITQQLAKNLFLSGSRSYLRKGQEMVIAFMLETVMSKRRILEVYLNVVEYGRGVFGAEAAARHYFRTSSAKLSPAQAARLAVMLPNPRYYDKHRSTSYLARRTALIQRRMRFADLP</sequence>
<dbReference type="PANTHER" id="PTHR30400:SF0">
    <property type="entry name" value="BIOSYNTHETIC PEPTIDOGLYCAN TRANSGLYCOSYLASE"/>
    <property type="match status" value="1"/>
</dbReference>